<reference evidence="1 2" key="1">
    <citation type="submission" date="2020-07" db="EMBL/GenBank/DDBJ databases">
        <title>Spirosoma foliorum sp. nov., isolated from the leaves on the Nejang mountain Korea, Republic of.</title>
        <authorList>
            <person name="Ho H."/>
            <person name="Lee Y.-J."/>
            <person name="Nurcahyanto D.-A."/>
            <person name="Kim S.-G."/>
        </authorList>
    </citation>
    <scope>NUCLEOTIDE SEQUENCE [LARGE SCALE GENOMIC DNA]</scope>
    <source>
        <strain evidence="1 2">PL0136</strain>
    </source>
</reference>
<dbReference type="KEGG" id="sfol:H3H32_06515"/>
<dbReference type="RefSeq" id="WP_182461913.1">
    <property type="nucleotide sequence ID" value="NZ_CP059732.1"/>
</dbReference>
<keyword evidence="2" id="KW-1185">Reference proteome</keyword>
<proteinExistence type="predicted"/>
<name>A0A7G5H0E1_9BACT</name>
<evidence type="ECO:0000313" key="1">
    <source>
        <dbReference type="EMBL" id="QMW04583.1"/>
    </source>
</evidence>
<dbReference type="AlphaFoldDB" id="A0A7G5H0E1"/>
<sequence>MTAKLLINQIIEGLRTFLFRENNKPESIKILTGINDTNLDIISQEVKRRLNYFNININIEDIEKINIKDMLNFELIGLVNNKSIYNNLSKIKKNDVFKLNYNNYYLDGWEYHKLLSRMNQDIVKEGIIHGKQKIKELKQKNKIDQAYIFGTGPSLEKAIDKEWKTGIKIVSNTIVKDLELWEHINPQFIVASDAIYHFGISKFSEAFREDLKKCLKNSQAYFVYPAIFHIFCLSMFSEFKDRLIPIPHGKVNTIHHDLSKLYELPDLGNVLPQILLPLACTFSVNIGFWGFDGRAPDDKMFWKNSSKHFYNEHVEELKVLHPAFFEELLPKKSPETYVKRVHGDVLERLLTMAEKDGYKFNMLHASFTETLNKRFNEAV</sequence>
<protein>
    <submittedName>
        <fullName evidence="1">Uncharacterized protein</fullName>
    </submittedName>
</protein>
<dbReference type="Proteomes" id="UP000515369">
    <property type="component" value="Chromosome"/>
</dbReference>
<gene>
    <name evidence="1" type="ORF">H3H32_06515</name>
</gene>
<organism evidence="1 2">
    <name type="scientific">Spirosoma foliorum</name>
    <dbReference type="NCBI Taxonomy" id="2710596"/>
    <lineage>
        <taxon>Bacteria</taxon>
        <taxon>Pseudomonadati</taxon>
        <taxon>Bacteroidota</taxon>
        <taxon>Cytophagia</taxon>
        <taxon>Cytophagales</taxon>
        <taxon>Cytophagaceae</taxon>
        <taxon>Spirosoma</taxon>
    </lineage>
</organism>
<evidence type="ECO:0000313" key="2">
    <source>
        <dbReference type="Proteomes" id="UP000515369"/>
    </source>
</evidence>
<accession>A0A7G5H0E1</accession>
<dbReference type="EMBL" id="CP059732">
    <property type="protein sequence ID" value="QMW04583.1"/>
    <property type="molecule type" value="Genomic_DNA"/>
</dbReference>